<sequence>MVRLGRVRLRLPLRRPLPWRARGLTAMAAAAAVALLAGMLTGLQIRAAQAQERRDEIAAEEAAEAARIADERAQTARSLARDRLETLERGERLAAWAVASGKAQAALTAAEGVLAGSEGAVPDDAVRSALAAALDALRALLDAAPDDPSAQDATALAEATTAVVDASAAVTAAQAAWQAEQDAAAAAAAAAAARARESRSGAGADCGGSGISEPSTGGAALHTSVPAEDGDGSNGRMPRSAMTALGWCTDSLGNQQWLRTDAAQAMVRLNDAFRAQFGENIAIDLSYRSYEDQVRARELYGGLAARPGTSNHGLGTAVDTWEWAAYDFGSERYAWLVANGPAYGWHNPAASEPGNPEYWHFEYRG</sequence>
<feature type="region of interest" description="Disordered" evidence="1">
    <location>
        <begin position="200"/>
        <end position="238"/>
    </location>
</feature>
<dbReference type="EMBL" id="BJYK01000015">
    <property type="protein sequence ID" value="GEN81658.1"/>
    <property type="molecule type" value="Genomic_DNA"/>
</dbReference>
<organism evidence="2 3">
    <name type="scientific">Actinotalea fermentans</name>
    <dbReference type="NCBI Taxonomy" id="43671"/>
    <lineage>
        <taxon>Bacteria</taxon>
        <taxon>Bacillati</taxon>
        <taxon>Actinomycetota</taxon>
        <taxon>Actinomycetes</taxon>
        <taxon>Micrococcales</taxon>
        <taxon>Cellulomonadaceae</taxon>
        <taxon>Actinotalea</taxon>
    </lineage>
</organism>
<dbReference type="Gene3D" id="3.30.1380.10">
    <property type="match status" value="1"/>
</dbReference>
<dbReference type="CDD" id="cd14814">
    <property type="entry name" value="Peptidase_M15"/>
    <property type="match status" value="1"/>
</dbReference>
<dbReference type="SUPFAM" id="SSF55166">
    <property type="entry name" value="Hedgehog/DD-peptidase"/>
    <property type="match status" value="1"/>
</dbReference>
<name>A0A511Z2I1_9CELL</name>
<comment type="caution">
    <text evidence="2">The sequence shown here is derived from an EMBL/GenBank/DDBJ whole genome shotgun (WGS) entry which is preliminary data.</text>
</comment>
<evidence type="ECO:0000313" key="2">
    <source>
        <dbReference type="EMBL" id="GEN81658.1"/>
    </source>
</evidence>
<reference evidence="2 3" key="1">
    <citation type="submission" date="2019-07" db="EMBL/GenBank/DDBJ databases">
        <title>Whole genome shotgun sequence of Actinotalea fermentans NBRC 105374.</title>
        <authorList>
            <person name="Hosoyama A."/>
            <person name="Uohara A."/>
            <person name="Ohji S."/>
            <person name="Ichikawa N."/>
        </authorList>
    </citation>
    <scope>NUCLEOTIDE SEQUENCE [LARGE SCALE GENOMIC DNA]</scope>
    <source>
        <strain evidence="2 3">NBRC 105374</strain>
    </source>
</reference>
<proteinExistence type="predicted"/>
<dbReference type="InterPro" id="IPR009045">
    <property type="entry name" value="Zn_M74/Hedgehog-like"/>
</dbReference>
<dbReference type="Proteomes" id="UP000321484">
    <property type="component" value="Unassembled WGS sequence"/>
</dbReference>
<evidence type="ECO:0000256" key="1">
    <source>
        <dbReference type="SAM" id="MobiDB-lite"/>
    </source>
</evidence>
<accession>A0A511Z2I1</accession>
<protein>
    <submittedName>
        <fullName evidence="2">Uncharacterized protein</fullName>
    </submittedName>
</protein>
<keyword evidence="3" id="KW-1185">Reference proteome</keyword>
<gene>
    <name evidence="2" type="ORF">AFE02nite_33920</name>
</gene>
<dbReference type="AlphaFoldDB" id="A0A511Z2I1"/>
<evidence type="ECO:0000313" key="3">
    <source>
        <dbReference type="Proteomes" id="UP000321484"/>
    </source>
</evidence>